<protein>
    <recommendedName>
        <fullName evidence="3">Swiss Army Knife protein DSP-PTPase phosphatase domain-containing protein</fullName>
    </recommendedName>
</protein>
<feature type="domain" description="Swiss Army Knife protein DSP-PTPase phosphatase" evidence="3">
    <location>
        <begin position="52"/>
        <end position="142"/>
    </location>
</feature>
<evidence type="ECO:0000256" key="2">
    <source>
        <dbReference type="SAM" id="MobiDB-lite"/>
    </source>
</evidence>
<dbReference type="SUPFAM" id="SSF52799">
    <property type="entry name" value="(Phosphotyrosine protein) phosphatases II"/>
    <property type="match status" value="1"/>
</dbReference>
<dbReference type="AlphaFoldDB" id="A0A2H4SVN6"/>
<accession>A0A2H4SVN6</accession>
<reference evidence="4 5" key="1">
    <citation type="journal article" date="2017" name="BMC Genomics">
        <title>Chromosome level assembly and secondary metabolite potential of the parasitic fungus Cordyceps militaris.</title>
        <authorList>
            <person name="Kramer G.J."/>
            <person name="Nodwell J.R."/>
        </authorList>
    </citation>
    <scope>NUCLEOTIDE SEQUENCE [LARGE SCALE GENOMIC DNA]</scope>
    <source>
        <strain evidence="4 5">ATCC 34164</strain>
    </source>
</reference>
<dbReference type="Gene3D" id="3.90.190.10">
    <property type="entry name" value="Protein tyrosine phosphatase superfamily"/>
    <property type="match status" value="1"/>
</dbReference>
<dbReference type="InterPro" id="IPR057023">
    <property type="entry name" value="PTP-SAK"/>
</dbReference>
<dbReference type="InterPro" id="IPR029021">
    <property type="entry name" value="Prot-tyrosine_phosphatase-like"/>
</dbReference>
<gene>
    <name evidence="4" type="ORF">A9K55_000271</name>
</gene>
<sequence length="180" mass="20144">MDQMKKDGLKAGFKEVDRVIAHLPSTDKLFRSSSPNYDGHKDSSQHFTPLSIPFLTKYKIRHVISLNHEAKDIKISKPLADAKIEYTPLPVEDYKSPTLAQLEEAWKRYKAYRSGTLVWCGYGHGRTGTMVSALQIYAIKERGATAGLSTAEYGANHVERPAQEATLDELQKKLGLKKPA</sequence>
<dbReference type="Proteomes" id="UP000323067">
    <property type="component" value="Chromosome i"/>
</dbReference>
<dbReference type="EMBL" id="CP023328">
    <property type="protein sequence ID" value="ATY67173.1"/>
    <property type="molecule type" value="Genomic_DNA"/>
</dbReference>
<dbReference type="Pfam" id="PF22784">
    <property type="entry name" value="PTP-SAK"/>
    <property type="match status" value="1"/>
</dbReference>
<keyword evidence="1" id="KW-0378">Hydrolase</keyword>
<evidence type="ECO:0000313" key="5">
    <source>
        <dbReference type="Proteomes" id="UP000323067"/>
    </source>
</evidence>
<feature type="region of interest" description="Disordered" evidence="2">
    <location>
        <begin position="160"/>
        <end position="180"/>
    </location>
</feature>
<dbReference type="GO" id="GO:0016791">
    <property type="term" value="F:phosphatase activity"/>
    <property type="evidence" value="ECO:0007669"/>
    <property type="project" value="UniProtKB-ARBA"/>
</dbReference>
<dbReference type="VEuPathDB" id="FungiDB:A9K55_000271"/>
<evidence type="ECO:0000259" key="3">
    <source>
        <dbReference type="Pfam" id="PF22784"/>
    </source>
</evidence>
<dbReference type="VEuPathDB" id="FungiDB:CCM_09335"/>
<evidence type="ECO:0000256" key="1">
    <source>
        <dbReference type="ARBA" id="ARBA00022801"/>
    </source>
</evidence>
<evidence type="ECO:0000313" key="4">
    <source>
        <dbReference type="EMBL" id="ATY67173.1"/>
    </source>
</evidence>
<proteinExistence type="predicted"/>
<organism evidence="4 5">
    <name type="scientific">Cordyceps militaris</name>
    <name type="common">Caterpillar fungus</name>
    <name type="synonym">Clavaria militaris</name>
    <dbReference type="NCBI Taxonomy" id="73501"/>
    <lineage>
        <taxon>Eukaryota</taxon>
        <taxon>Fungi</taxon>
        <taxon>Dikarya</taxon>
        <taxon>Ascomycota</taxon>
        <taxon>Pezizomycotina</taxon>
        <taxon>Sordariomycetes</taxon>
        <taxon>Hypocreomycetidae</taxon>
        <taxon>Hypocreales</taxon>
        <taxon>Cordycipitaceae</taxon>
        <taxon>Cordyceps</taxon>
    </lineage>
</organism>
<name>A0A2H4SVN6_CORMI</name>